<organism evidence="2 3">
    <name type="scientific">Desulfosporosinus metallidurans</name>
    <dbReference type="NCBI Taxonomy" id="1888891"/>
    <lineage>
        <taxon>Bacteria</taxon>
        <taxon>Bacillati</taxon>
        <taxon>Bacillota</taxon>
        <taxon>Clostridia</taxon>
        <taxon>Eubacteriales</taxon>
        <taxon>Desulfitobacteriaceae</taxon>
        <taxon>Desulfosporosinus</taxon>
    </lineage>
</organism>
<sequence>MRSKNDLVFMNFLIKCTARKSQRSHSIGAIIINVAIISSSSVFSTAQMIIHHCAELIQLVEGQPELKETPVMQTIDRFLNEQATFNEQQNQWIAKGDREISSNSLQSAHDTDATYRNKGGKKHVGYALNLTETCADDNPVQVVTHFDVAPNMTSDVEMLNQSLPTIAGQRIKDLYTDGGYYSPDVVKRQKIMELQCILQI</sequence>
<keyword evidence="1" id="KW-0812">Transmembrane</keyword>
<evidence type="ECO:0000256" key="1">
    <source>
        <dbReference type="SAM" id="Phobius"/>
    </source>
</evidence>
<protein>
    <recommendedName>
        <fullName evidence="4">Transposase IS4-like domain-containing protein</fullName>
    </recommendedName>
</protein>
<dbReference type="STRING" id="1888891.DSOL_5184"/>
<keyword evidence="3" id="KW-1185">Reference proteome</keyword>
<comment type="caution">
    <text evidence="2">The sequence shown here is derived from an EMBL/GenBank/DDBJ whole genome shotgun (WGS) entry which is preliminary data.</text>
</comment>
<name>A0A1Q8QF24_9FIRM</name>
<dbReference type="AlphaFoldDB" id="A0A1Q8QF24"/>
<proteinExistence type="predicted"/>
<feature type="transmembrane region" description="Helical" evidence="1">
    <location>
        <begin position="27"/>
        <end position="50"/>
    </location>
</feature>
<evidence type="ECO:0000313" key="3">
    <source>
        <dbReference type="Proteomes" id="UP000186102"/>
    </source>
</evidence>
<dbReference type="Proteomes" id="UP000186102">
    <property type="component" value="Unassembled WGS sequence"/>
</dbReference>
<accession>A0A1Q8QF24</accession>
<reference evidence="2 3" key="1">
    <citation type="submission" date="2016-09" db="EMBL/GenBank/DDBJ databases">
        <title>Complete genome of Desulfosporosinus sp. OL.</title>
        <authorList>
            <person name="Mardanov A."/>
            <person name="Beletsky A."/>
            <person name="Panova A."/>
            <person name="Karnachuk O."/>
            <person name="Ravin N."/>
        </authorList>
    </citation>
    <scope>NUCLEOTIDE SEQUENCE [LARGE SCALE GENOMIC DNA]</scope>
    <source>
        <strain evidence="2 3">OL</strain>
    </source>
</reference>
<keyword evidence="1" id="KW-0472">Membrane</keyword>
<dbReference type="EMBL" id="MLBF01000094">
    <property type="protein sequence ID" value="OLN25911.1"/>
    <property type="molecule type" value="Genomic_DNA"/>
</dbReference>
<gene>
    <name evidence="2" type="ORF">DSOL_5184</name>
</gene>
<evidence type="ECO:0008006" key="4">
    <source>
        <dbReference type="Google" id="ProtNLM"/>
    </source>
</evidence>
<keyword evidence="1" id="KW-1133">Transmembrane helix</keyword>
<evidence type="ECO:0000313" key="2">
    <source>
        <dbReference type="EMBL" id="OLN25911.1"/>
    </source>
</evidence>